<dbReference type="EMBL" id="CAFBMB010000109">
    <property type="protein sequence ID" value="CAB4906090.1"/>
    <property type="molecule type" value="Genomic_DNA"/>
</dbReference>
<evidence type="ECO:0000256" key="5">
    <source>
        <dbReference type="ARBA" id="ARBA00022970"/>
    </source>
</evidence>
<evidence type="ECO:0000256" key="2">
    <source>
        <dbReference type="ARBA" id="ARBA00022448"/>
    </source>
</evidence>
<dbReference type="GO" id="GO:0005524">
    <property type="term" value="F:ATP binding"/>
    <property type="evidence" value="ECO:0007669"/>
    <property type="project" value="UniProtKB-KW"/>
</dbReference>
<reference evidence="7" key="1">
    <citation type="submission" date="2020-05" db="EMBL/GenBank/DDBJ databases">
        <authorList>
            <person name="Chiriac C."/>
            <person name="Salcher M."/>
            <person name="Ghai R."/>
            <person name="Kavagutti S V."/>
        </authorList>
    </citation>
    <scope>NUCLEOTIDE SEQUENCE</scope>
</reference>
<dbReference type="InterPro" id="IPR052156">
    <property type="entry name" value="BCAA_Transport_ATP-bd_LivF"/>
</dbReference>
<dbReference type="InterPro" id="IPR003439">
    <property type="entry name" value="ABC_transporter-like_ATP-bd"/>
</dbReference>
<dbReference type="GO" id="GO:0015658">
    <property type="term" value="F:branched-chain amino acid transmembrane transporter activity"/>
    <property type="evidence" value="ECO:0007669"/>
    <property type="project" value="TreeGrafter"/>
</dbReference>
<dbReference type="PANTHER" id="PTHR43820">
    <property type="entry name" value="HIGH-AFFINITY BRANCHED-CHAIN AMINO ACID TRANSPORT ATP-BINDING PROTEIN LIVF"/>
    <property type="match status" value="1"/>
</dbReference>
<dbReference type="Pfam" id="PF00005">
    <property type="entry name" value="ABC_tran"/>
    <property type="match status" value="1"/>
</dbReference>
<dbReference type="GO" id="GO:0015807">
    <property type="term" value="P:L-amino acid transport"/>
    <property type="evidence" value="ECO:0007669"/>
    <property type="project" value="TreeGrafter"/>
</dbReference>
<evidence type="ECO:0000256" key="4">
    <source>
        <dbReference type="ARBA" id="ARBA00022840"/>
    </source>
</evidence>
<dbReference type="SMART" id="SM00382">
    <property type="entry name" value="AAA"/>
    <property type="match status" value="1"/>
</dbReference>
<evidence type="ECO:0000313" key="7">
    <source>
        <dbReference type="EMBL" id="CAB4906090.1"/>
    </source>
</evidence>
<evidence type="ECO:0000259" key="6">
    <source>
        <dbReference type="PROSITE" id="PS50893"/>
    </source>
</evidence>
<comment type="similarity">
    <text evidence="1">Belongs to the ABC transporter superfamily.</text>
</comment>
<dbReference type="Gene3D" id="3.40.50.300">
    <property type="entry name" value="P-loop containing nucleotide triphosphate hydrolases"/>
    <property type="match status" value="1"/>
</dbReference>
<feature type="domain" description="ABC transporter" evidence="6">
    <location>
        <begin position="2"/>
        <end position="231"/>
    </location>
</feature>
<dbReference type="SUPFAM" id="SSF52540">
    <property type="entry name" value="P-loop containing nucleoside triphosphate hydrolases"/>
    <property type="match status" value="1"/>
</dbReference>
<keyword evidence="4" id="KW-0067">ATP-binding</keyword>
<dbReference type="InterPro" id="IPR003593">
    <property type="entry name" value="AAA+_ATPase"/>
</dbReference>
<organism evidence="7">
    <name type="scientific">freshwater metagenome</name>
    <dbReference type="NCBI Taxonomy" id="449393"/>
    <lineage>
        <taxon>unclassified sequences</taxon>
        <taxon>metagenomes</taxon>
        <taxon>ecological metagenomes</taxon>
    </lineage>
</organism>
<name>A0A6J7GP28_9ZZZZ</name>
<keyword evidence="3" id="KW-0547">Nucleotide-binding</keyword>
<evidence type="ECO:0000256" key="3">
    <source>
        <dbReference type="ARBA" id="ARBA00022741"/>
    </source>
</evidence>
<dbReference type="AlphaFoldDB" id="A0A6J7GP28"/>
<dbReference type="PROSITE" id="PS50893">
    <property type="entry name" value="ABC_TRANSPORTER_2"/>
    <property type="match status" value="1"/>
</dbReference>
<protein>
    <submittedName>
        <fullName evidence="7">Unannotated protein</fullName>
    </submittedName>
</protein>
<proteinExistence type="inferred from homology"/>
<sequence>MLNVSGLTAAYGQVTAIRDISLAVDAGGILAVIGANGAGKSTLLKTIAGLLPATSGTIFFDGDDITRRSAFDRVRRGIALVPEGRRLFPSLTVQENLQTAFASKRKGAWTLDAVYDLFPLVAERRHRRAGNLSGGEQQATAIARALVTNPKLLLLDEVSLGLAPAIIADLYARLPDILAQGTGILLVEQDVSQAMKVADSVHCLLQGATSLTGKNLTMADISGAYFGVDKK</sequence>
<dbReference type="GO" id="GO:0016887">
    <property type="term" value="F:ATP hydrolysis activity"/>
    <property type="evidence" value="ECO:0007669"/>
    <property type="project" value="InterPro"/>
</dbReference>
<accession>A0A6J7GP28</accession>
<keyword evidence="2" id="KW-0813">Transport</keyword>
<dbReference type="CDD" id="cd03224">
    <property type="entry name" value="ABC_TM1139_LivF_branched"/>
    <property type="match status" value="1"/>
</dbReference>
<dbReference type="InterPro" id="IPR027417">
    <property type="entry name" value="P-loop_NTPase"/>
</dbReference>
<keyword evidence="5" id="KW-0029">Amino-acid transport</keyword>
<gene>
    <name evidence="7" type="ORF">UFOPK3516_01196</name>
</gene>
<dbReference type="PANTHER" id="PTHR43820:SF5">
    <property type="entry name" value="HIGH-AFFINITY BRANCHED-CHAIN AMINO ACID TRANSPORT ATP-BINDING PROTEIN"/>
    <property type="match status" value="1"/>
</dbReference>
<evidence type="ECO:0000256" key="1">
    <source>
        <dbReference type="ARBA" id="ARBA00005417"/>
    </source>
</evidence>